<dbReference type="InterPro" id="IPR016187">
    <property type="entry name" value="CTDL_fold"/>
</dbReference>
<dbReference type="CDD" id="cd00037">
    <property type="entry name" value="CLECT"/>
    <property type="match status" value="1"/>
</dbReference>
<organism evidence="2 3">
    <name type="scientific">Petrolisthes cinctipes</name>
    <name type="common">Flat porcelain crab</name>
    <dbReference type="NCBI Taxonomy" id="88211"/>
    <lineage>
        <taxon>Eukaryota</taxon>
        <taxon>Metazoa</taxon>
        <taxon>Ecdysozoa</taxon>
        <taxon>Arthropoda</taxon>
        <taxon>Crustacea</taxon>
        <taxon>Multicrustacea</taxon>
        <taxon>Malacostraca</taxon>
        <taxon>Eumalacostraca</taxon>
        <taxon>Eucarida</taxon>
        <taxon>Decapoda</taxon>
        <taxon>Pleocyemata</taxon>
        <taxon>Anomura</taxon>
        <taxon>Galatheoidea</taxon>
        <taxon>Porcellanidae</taxon>
        <taxon>Petrolisthes</taxon>
    </lineage>
</organism>
<dbReference type="EMBL" id="JAWQEG010000693">
    <property type="protein sequence ID" value="KAK3886499.1"/>
    <property type="molecule type" value="Genomic_DNA"/>
</dbReference>
<gene>
    <name evidence="2" type="ORF">Pcinc_009369</name>
</gene>
<evidence type="ECO:0008006" key="4">
    <source>
        <dbReference type="Google" id="ProtNLM"/>
    </source>
</evidence>
<keyword evidence="3" id="KW-1185">Reference proteome</keyword>
<feature type="chain" id="PRO_5042185012" description="C-type lectin" evidence="1">
    <location>
        <begin position="28"/>
        <end position="136"/>
    </location>
</feature>
<comment type="caution">
    <text evidence="2">The sequence shown here is derived from an EMBL/GenBank/DDBJ whole genome shotgun (WGS) entry which is preliminary data.</text>
</comment>
<sequence>MGWVELRCVVMALVVLITVGLAGLGHCARKIGIACELEYQEVDYMCYQVHRQKVTWTKANRACQRQDASLVHHWHGSKLYKNVIVGTDRGCFWVAKERGNRGSPFKCIDTSTGRLRVTSATRTHPFVCVKSRYYNP</sequence>
<dbReference type="InterPro" id="IPR016186">
    <property type="entry name" value="C-type_lectin-like/link_sf"/>
</dbReference>
<reference evidence="2" key="1">
    <citation type="submission" date="2023-10" db="EMBL/GenBank/DDBJ databases">
        <title>Genome assemblies of two species of porcelain crab, Petrolisthes cinctipes and Petrolisthes manimaculis (Anomura: Porcellanidae).</title>
        <authorList>
            <person name="Angst P."/>
        </authorList>
    </citation>
    <scope>NUCLEOTIDE SEQUENCE</scope>
    <source>
        <strain evidence="2">PB745_01</strain>
        <tissue evidence="2">Gill</tissue>
    </source>
</reference>
<evidence type="ECO:0000313" key="2">
    <source>
        <dbReference type="EMBL" id="KAK3886499.1"/>
    </source>
</evidence>
<evidence type="ECO:0000313" key="3">
    <source>
        <dbReference type="Proteomes" id="UP001286313"/>
    </source>
</evidence>
<proteinExistence type="predicted"/>
<evidence type="ECO:0000256" key="1">
    <source>
        <dbReference type="SAM" id="SignalP"/>
    </source>
</evidence>
<name>A0AAE1G4V8_PETCI</name>
<dbReference type="AlphaFoldDB" id="A0AAE1G4V8"/>
<dbReference type="Gene3D" id="3.10.100.10">
    <property type="entry name" value="Mannose-Binding Protein A, subunit A"/>
    <property type="match status" value="1"/>
</dbReference>
<protein>
    <recommendedName>
        <fullName evidence="4">C-type lectin</fullName>
    </recommendedName>
</protein>
<dbReference type="Proteomes" id="UP001286313">
    <property type="component" value="Unassembled WGS sequence"/>
</dbReference>
<feature type="signal peptide" evidence="1">
    <location>
        <begin position="1"/>
        <end position="27"/>
    </location>
</feature>
<keyword evidence="1" id="KW-0732">Signal</keyword>
<dbReference type="SUPFAM" id="SSF56436">
    <property type="entry name" value="C-type lectin-like"/>
    <property type="match status" value="1"/>
</dbReference>
<accession>A0AAE1G4V8</accession>